<keyword evidence="4" id="KW-1185">Reference proteome</keyword>
<dbReference type="Proteomes" id="UP000706333">
    <property type="component" value="Unassembled WGS sequence"/>
</dbReference>
<feature type="signal peptide" evidence="2">
    <location>
        <begin position="1"/>
        <end position="27"/>
    </location>
</feature>
<keyword evidence="1" id="KW-1133">Transmembrane helix</keyword>
<dbReference type="NCBIfam" id="TIGR03370">
    <property type="entry name" value="VPLPA-CTERM"/>
    <property type="match status" value="1"/>
</dbReference>
<name>A0A934WIK7_9RHOB</name>
<evidence type="ECO:0000313" key="4">
    <source>
        <dbReference type="Proteomes" id="UP000706333"/>
    </source>
</evidence>
<dbReference type="AlphaFoldDB" id="A0A934WIK7"/>
<keyword evidence="2" id="KW-0732">Signal</keyword>
<proteinExistence type="predicted"/>
<feature type="transmembrane region" description="Helical" evidence="1">
    <location>
        <begin position="266"/>
        <end position="286"/>
    </location>
</feature>
<dbReference type="InterPro" id="IPR022472">
    <property type="entry name" value="VPLPA-CTERM"/>
</dbReference>
<sequence length="294" mass="31795">MTRSHRILATALGLVCAGVMALPTAQAQSLLEGLHGEVWWRTDLYEDTALFRTVDSFGRLAAVQRVKDNILPRAAAVFDSRPADGTFVARAIDYPQGEFTDTIQSTDDAAKGLVGAPVSDFLGADWPGFTAHVPIPATQPLNRSLWRFTGVLRLQPGVAYEFRIRSDDGNGTWFGPKSPEVDLLDTSSFRASGTFNPSDPNAICCRIRVTPDETGLVDFTMIFYERYGVTGLRMRYSTEVDGNGDFVNFTTAGGEMLARDSGVGVIPLPASAVLLLTGLFGLGLVARSRRARAA</sequence>
<reference evidence="3" key="2">
    <citation type="journal article" date="2020" name="Microorganisms">
        <title>Osmotic Adaptation and Compatible Solute Biosynthesis of Phototrophic Bacteria as Revealed from Genome Analyses.</title>
        <authorList>
            <person name="Imhoff J.F."/>
            <person name="Rahn T."/>
            <person name="Kunzel S."/>
            <person name="Keller A."/>
            <person name="Neulinger S.C."/>
        </authorList>
    </citation>
    <scope>NUCLEOTIDE SEQUENCE</scope>
    <source>
        <strain evidence="3">LMG 28126</strain>
    </source>
</reference>
<comment type="caution">
    <text evidence="3">The sequence shown here is derived from an EMBL/GenBank/DDBJ whole genome shotgun (WGS) entry which is preliminary data.</text>
</comment>
<reference evidence="3" key="1">
    <citation type="submission" date="2017-05" db="EMBL/GenBank/DDBJ databases">
        <authorList>
            <person name="Imhoff J.F."/>
            <person name="Rahn T."/>
            <person name="Kuenzel S."/>
            <person name="Neulinger S.C."/>
        </authorList>
    </citation>
    <scope>NUCLEOTIDE SEQUENCE</scope>
    <source>
        <strain evidence="3">LMG 28126</strain>
    </source>
</reference>
<evidence type="ECO:0000256" key="2">
    <source>
        <dbReference type="SAM" id="SignalP"/>
    </source>
</evidence>
<dbReference type="RefSeq" id="WP_201156767.1">
    <property type="nucleotide sequence ID" value="NZ_NHSD01000194.1"/>
</dbReference>
<keyword evidence="1" id="KW-0812">Transmembrane</keyword>
<keyword evidence="1" id="KW-0472">Membrane</keyword>
<organism evidence="3 4">
    <name type="scientific">Rhodobaculum claviforme</name>
    <dbReference type="NCBI Taxonomy" id="1549854"/>
    <lineage>
        <taxon>Bacteria</taxon>
        <taxon>Pseudomonadati</taxon>
        <taxon>Pseudomonadota</taxon>
        <taxon>Alphaproteobacteria</taxon>
        <taxon>Rhodobacterales</taxon>
        <taxon>Paracoccaceae</taxon>
        <taxon>Rhodobaculum</taxon>
    </lineage>
</organism>
<feature type="chain" id="PRO_5037956974" description="VPLPA-CTERM protein sorting domain-containing protein" evidence="2">
    <location>
        <begin position="28"/>
        <end position="294"/>
    </location>
</feature>
<evidence type="ECO:0000313" key="3">
    <source>
        <dbReference type="EMBL" id="MBK5926999.1"/>
    </source>
</evidence>
<gene>
    <name evidence="3" type="ORF">CCR87_06510</name>
</gene>
<evidence type="ECO:0008006" key="5">
    <source>
        <dbReference type="Google" id="ProtNLM"/>
    </source>
</evidence>
<dbReference type="EMBL" id="NHSD01000194">
    <property type="protein sequence ID" value="MBK5926999.1"/>
    <property type="molecule type" value="Genomic_DNA"/>
</dbReference>
<protein>
    <recommendedName>
        <fullName evidence="5">VPLPA-CTERM protein sorting domain-containing protein</fullName>
    </recommendedName>
</protein>
<evidence type="ECO:0000256" key="1">
    <source>
        <dbReference type="SAM" id="Phobius"/>
    </source>
</evidence>
<accession>A0A934WIK7</accession>